<evidence type="ECO:0000256" key="1">
    <source>
        <dbReference type="SAM" id="Phobius"/>
    </source>
</evidence>
<protein>
    <submittedName>
        <fullName evidence="2">Uncharacterized protein</fullName>
    </submittedName>
</protein>
<accession>M6C1L1</accession>
<keyword evidence="1" id="KW-1133">Transmembrane helix</keyword>
<proteinExistence type="predicted"/>
<evidence type="ECO:0000313" key="2">
    <source>
        <dbReference type="EMBL" id="EMJ82568.1"/>
    </source>
</evidence>
<name>M6C1L1_LEPBO</name>
<keyword evidence="1" id="KW-0472">Membrane</keyword>
<sequence>MGRKAGFLWKRFWENIETQRVKILCLCAILCVLNFYISKDESKT</sequence>
<reference evidence="2 3" key="1">
    <citation type="submission" date="2013-01" db="EMBL/GenBank/DDBJ databases">
        <authorList>
            <person name="Harkins D.M."/>
            <person name="Durkin A.S."/>
            <person name="Brinkac L.M."/>
            <person name="Haft D.H."/>
            <person name="Selengut J.D."/>
            <person name="Sanka R."/>
            <person name="DePew J."/>
            <person name="Purushe J."/>
            <person name="Galloway R.L."/>
            <person name="Vinetz J.M."/>
            <person name="Sutton G.G."/>
            <person name="Nierman W.C."/>
            <person name="Fouts D.E."/>
        </authorList>
    </citation>
    <scope>NUCLEOTIDE SEQUENCE [LARGE SCALE GENOMIC DNA]</scope>
    <source>
        <strain evidence="2 3">Sponselee CDC</strain>
    </source>
</reference>
<feature type="transmembrane region" description="Helical" evidence="1">
    <location>
        <begin position="21"/>
        <end position="38"/>
    </location>
</feature>
<evidence type="ECO:0000313" key="3">
    <source>
        <dbReference type="Proteomes" id="UP000011873"/>
    </source>
</evidence>
<dbReference type="Proteomes" id="UP000011873">
    <property type="component" value="Unassembled WGS sequence"/>
</dbReference>
<organism evidence="2 3">
    <name type="scientific">Leptospira borgpetersenii serovar Hardjo-bovis str. Sponselee</name>
    <dbReference type="NCBI Taxonomy" id="1303729"/>
    <lineage>
        <taxon>Bacteria</taxon>
        <taxon>Pseudomonadati</taxon>
        <taxon>Spirochaetota</taxon>
        <taxon>Spirochaetia</taxon>
        <taxon>Leptospirales</taxon>
        <taxon>Leptospiraceae</taxon>
        <taxon>Leptospira</taxon>
    </lineage>
</organism>
<keyword evidence="1" id="KW-0812">Transmembrane</keyword>
<gene>
    <name evidence="2" type="ORF">LEP1GSC016_4159</name>
</gene>
<dbReference type="PATRIC" id="fig|1218567.3.peg.1628"/>
<comment type="caution">
    <text evidence="2">The sequence shown here is derived from an EMBL/GenBank/DDBJ whole genome shotgun (WGS) entry which is preliminary data.</text>
</comment>
<dbReference type="EMBL" id="ANMU01000064">
    <property type="protein sequence ID" value="EMJ82568.1"/>
    <property type="molecule type" value="Genomic_DNA"/>
</dbReference>
<dbReference type="AlphaFoldDB" id="M6C1L1"/>